<dbReference type="GO" id="GO:0032204">
    <property type="term" value="P:regulation of telomere maintenance"/>
    <property type="evidence" value="ECO:0007669"/>
    <property type="project" value="UniProtKB-ARBA"/>
</dbReference>
<keyword evidence="3" id="KW-0227">DNA damage</keyword>
<dbReference type="GO" id="GO:0070522">
    <property type="term" value="C:ERCC4-ERCC1 complex"/>
    <property type="evidence" value="ECO:0007669"/>
    <property type="project" value="TreeGrafter"/>
</dbReference>
<dbReference type="AlphaFoldDB" id="A0AAN9ZCZ2"/>
<comment type="caution">
    <text evidence="11">The sequence shown here is derived from an EMBL/GenBank/DDBJ whole genome shotgun (WGS) entry which is preliminary data.</text>
</comment>
<proteinExistence type="inferred from homology"/>
<protein>
    <recommendedName>
        <fullName evidence="8">DNA excision repair protein ERCC-1</fullName>
    </recommendedName>
</protein>
<evidence type="ECO:0000256" key="2">
    <source>
        <dbReference type="ARBA" id="ARBA00008283"/>
    </source>
</evidence>
<evidence type="ECO:0000256" key="8">
    <source>
        <dbReference type="ARBA" id="ARBA00071993"/>
    </source>
</evidence>
<dbReference type="GO" id="GO:0006289">
    <property type="term" value="P:nucleotide-excision repair"/>
    <property type="evidence" value="ECO:0007669"/>
    <property type="project" value="UniProtKB-ARBA"/>
</dbReference>
<keyword evidence="12" id="KW-1185">Reference proteome</keyword>
<keyword evidence="4" id="KW-0238">DNA-binding</keyword>
<dbReference type="GO" id="GO:0000110">
    <property type="term" value="C:nucleotide-excision repair factor 1 complex"/>
    <property type="evidence" value="ECO:0007669"/>
    <property type="project" value="TreeGrafter"/>
</dbReference>
<feature type="region of interest" description="Disordered" evidence="9">
    <location>
        <begin position="1"/>
        <end position="27"/>
    </location>
</feature>
<evidence type="ECO:0000256" key="6">
    <source>
        <dbReference type="ARBA" id="ARBA00023242"/>
    </source>
</evidence>
<dbReference type="Gene3D" id="1.10.150.20">
    <property type="entry name" value="5' to 3' exonuclease, C-terminal subdomain"/>
    <property type="match status" value="1"/>
</dbReference>
<evidence type="ECO:0000256" key="1">
    <source>
        <dbReference type="ARBA" id="ARBA00004123"/>
    </source>
</evidence>
<dbReference type="NCBIfam" id="TIGR00597">
    <property type="entry name" value="rad10"/>
    <property type="match status" value="1"/>
</dbReference>
<evidence type="ECO:0000259" key="10">
    <source>
        <dbReference type="Pfam" id="PF03834"/>
    </source>
</evidence>
<dbReference type="GO" id="GO:0070914">
    <property type="term" value="P:UV-damage excision repair"/>
    <property type="evidence" value="ECO:0007669"/>
    <property type="project" value="TreeGrafter"/>
</dbReference>
<dbReference type="InterPro" id="IPR047260">
    <property type="entry name" value="ERCC1-like_central_dom"/>
</dbReference>
<dbReference type="Gene3D" id="3.40.50.10130">
    <property type="match status" value="1"/>
</dbReference>
<organism evidence="11 12">
    <name type="scientific">Gryllus longicercus</name>
    <dbReference type="NCBI Taxonomy" id="2509291"/>
    <lineage>
        <taxon>Eukaryota</taxon>
        <taxon>Metazoa</taxon>
        <taxon>Ecdysozoa</taxon>
        <taxon>Arthropoda</taxon>
        <taxon>Hexapoda</taxon>
        <taxon>Insecta</taxon>
        <taxon>Pterygota</taxon>
        <taxon>Neoptera</taxon>
        <taxon>Polyneoptera</taxon>
        <taxon>Orthoptera</taxon>
        <taxon>Ensifera</taxon>
        <taxon>Gryllidea</taxon>
        <taxon>Grylloidea</taxon>
        <taxon>Gryllidae</taxon>
        <taxon>Gryllinae</taxon>
        <taxon>Gryllus</taxon>
    </lineage>
</organism>
<evidence type="ECO:0000313" key="12">
    <source>
        <dbReference type="Proteomes" id="UP001378592"/>
    </source>
</evidence>
<dbReference type="GO" id="GO:0003684">
    <property type="term" value="F:damaged DNA binding"/>
    <property type="evidence" value="ECO:0007669"/>
    <property type="project" value="InterPro"/>
</dbReference>
<keyword evidence="5" id="KW-0234">DNA repair</keyword>
<evidence type="ECO:0000256" key="4">
    <source>
        <dbReference type="ARBA" id="ARBA00023125"/>
    </source>
</evidence>
<dbReference type="GO" id="GO:0006302">
    <property type="term" value="P:double-strand break repair"/>
    <property type="evidence" value="ECO:0007669"/>
    <property type="project" value="UniProtKB-ARBA"/>
</dbReference>
<dbReference type="GO" id="GO:0003697">
    <property type="term" value="F:single-stranded DNA binding"/>
    <property type="evidence" value="ECO:0007669"/>
    <property type="project" value="TreeGrafter"/>
</dbReference>
<dbReference type="InterPro" id="IPR011335">
    <property type="entry name" value="Restrct_endonuc-II-like"/>
</dbReference>
<evidence type="ECO:0000313" key="11">
    <source>
        <dbReference type="EMBL" id="KAK7869985.1"/>
    </source>
</evidence>
<comment type="subcellular location">
    <subcellularLocation>
        <location evidence="1">Nucleus</location>
    </subcellularLocation>
</comment>
<dbReference type="GO" id="GO:0006312">
    <property type="term" value="P:mitotic recombination"/>
    <property type="evidence" value="ECO:0007669"/>
    <property type="project" value="TreeGrafter"/>
</dbReference>
<evidence type="ECO:0000256" key="3">
    <source>
        <dbReference type="ARBA" id="ARBA00022763"/>
    </source>
</evidence>
<name>A0AAN9ZCZ2_9ORTH</name>
<dbReference type="SUPFAM" id="SSF52980">
    <property type="entry name" value="Restriction endonuclease-like"/>
    <property type="match status" value="1"/>
</dbReference>
<dbReference type="InterPro" id="IPR004579">
    <property type="entry name" value="ERCC1/RAD10/SWI10"/>
</dbReference>
<feature type="compositionally biased region" description="Polar residues" evidence="9">
    <location>
        <begin position="1"/>
        <end position="11"/>
    </location>
</feature>
<sequence length="268" mass="30076">MDGTSDDSISRTPKKANEAAEEPENFSNLADALGGLKKSKFYEKVTFPNSSKPGSSKLLRSGSAKFNPVLVSPKQRGNPLLKHISNVPWEFEEISPDYVMGRTTCALFLSLRYHNLNPDYIHERLKLLGQEYELRVLLIQVDTSDPHHPLKYLTRVSLLANLTLMLAWSPQEAGQIIETYKIYEHKPPDMIMEKTEASSYQKLISALTTIRSINRTDAATLLSSFGSLKKILSTSQDVLSLCPGVGPKKASQLYKVLHQPFLKETKRL</sequence>
<dbReference type="Pfam" id="PF14520">
    <property type="entry name" value="HHH_5"/>
    <property type="match status" value="1"/>
</dbReference>
<dbReference type="InterPro" id="IPR010994">
    <property type="entry name" value="RuvA_2-like"/>
</dbReference>
<dbReference type="EMBL" id="JAZDUA010000066">
    <property type="protein sequence ID" value="KAK7869985.1"/>
    <property type="molecule type" value="Genomic_DNA"/>
</dbReference>
<dbReference type="Pfam" id="PF03834">
    <property type="entry name" value="Rad10"/>
    <property type="match status" value="1"/>
</dbReference>
<dbReference type="Proteomes" id="UP001378592">
    <property type="component" value="Unassembled WGS sequence"/>
</dbReference>
<keyword evidence="6" id="KW-0539">Nucleus</keyword>
<dbReference type="CDD" id="cd22325">
    <property type="entry name" value="ERCC1_C-like"/>
    <property type="match status" value="1"/>
</dbReference>
<dbReference type="PANTHER" id="PTHR12749:SF0">
    <property type="entry name" value="DNA EXCISION REPAIR PROTEIN ERCC-1"/>
    <property type="match status" value="1"/>
</dbReference>
<evidence type="ECO:0000256" key="9">
    <source>
        <dbReference type="SAM" id="MobiDB-lite"/>
    </source>
</evidence>
<gene>
    <name evidence="11" type="ORF">R5R35_013752</name>
</gene>
<dbReference type="FunFam" id="1.10.150.20:FF:000017">
    <property type="entry name" value="DNA excision repair protein ERCC-1"/>
    <property type="match status" value="1"/>
</dbReference>
<dbReference type="FunFam" id="3.40.50.10130:FF:000001">
    <property type="entry name" value="DNA excision repair protein ERCC-1"/>
    <property type="match status" value="1"/>
</dbReference>
<comment type="similarity">
    <text evidence="2">Belongs to the ERCC1/RAD10/SWI10 family.</text>
</comment>
<accession>A0AAN9ZCZ2</accession>
<dbReference type="PANTHER" id="PTHR12749">
    <property type="entry name" value="EXCISION REPAIR CROSS-COMPLEMENTING 1 ERCC1"/>
    <property type="match status" value="1"/>
</dbReference>
<evidence type="ECO:0000256" key="7">
    <source>
        <dbReference type="ARBA" id="ARBA00054210"/>
    </source>
</evidence>
<comment type="function">
    <text evidence="7">Non-catalytic component of a structure-specific DNA repair endonuclease responsible for the 5'-incision during DNA repair. Responsible, in conjunction with SLX4, for the first step in the repair of interstrand cross-links (ICL). Participates in the processing of anaphase bridge-generating DNA structures, which consist in incompletely processed DNA lesions arising during S or G2 phase, and can result in cytokinesis failure. Also required for homology-directed repair (HDR) of DNA double-strand breaks, in conjunction with SLX4.</text>
</comment>
<evidence type="ECO:0000256" key="5">
    <source>
        <dbReference type="ARBA" id="ARBA00023204"/>
    </source>
</evidence>
<reference evidence="11 12" key="1">
    <citation type="submission" date="2024-03" db="EMBL/GenBank/DDBJ databases">
        <title>The genome assembly and annotation of the cricket Gryllus longicercus Weissman &amp; Gray.</title>
        <authorList>
            <person name="Szrajer S."/>
            <person name="Gray D."/>
            <person name="Ylla G."/>
        </authorList>
    </citation>
    <scope>NUCLEOTIDE SEQUENCE [LARGE SCALE GENOMIC DNA]</scope>
    <source>
        <strain evidence="11">DAG 2021-001</strain>
        <tissue evidence="11">Whole body minus gut</tissue>
    </source>
</reference>
<dbReference type="SUPFAM" id="SSF47781">
    <property type="entry name" value="RuvA domain 2-like"/>
    <property type="match status" value="1"/>
</dbReference>
<feature type="domain" description="ERCC1-like central" evidence="10">
    <location>
        <begin position="69"/>
        <end position="181"/>
    </location>
</feature>